<keyword evidence="8" id="KW-0862">Zinc</keyword>
<dbReference type="InParanoid" id="A0A7R5KR00"/>
<dbReference type="SUPFAM" id="SSF158702">
    <property type="entry name" value="Sec63 N-terminal domain-like"/>
    <property type="match status" value="1"/>
</dbReference>
<dbReference type="Pfam" id="PF02889">
    <property type="entry name" value="Sec63"/>
    <property type="match status" value="1"/>
</dbReference>
<comment type="similarity">
    <text evidence="2">Belongs to the helicase family. SKI2 subfamily.</text>
</comment>
<evidence type="ECO:0000256" key="17">
    <source>
        <dbReference type="ARBA" id="ARBA00093665"/>
    </source>
</evidence>
<dbReference type="CTD" id="164045"/>
<comment type="catalytic activity">
    <reaction evidence="12">
        <text>Couples ATP hydrolysis with the unwinding of duplex DNA by translocating in the 3'-5' direction.</text>
        <dbReference type="EC" id="5.6.2.4"/>
    </reaction>
</comment>
<evidence type="ECO:0000256" key="10">
    <source>
        <dbReference type="ARBA" id="ARBA00023235"/>
    </source>
</evidence>
<evidence type="ECO:0000259" key="19">
    <source>
        <dbReference type="PROSITE" id="PS51192"/>
    </source>
</evidence>
<dbReference type="Pfam" id="PF23445">
    <property type="entry name" value="WHD_SNRNP200"/>
    <property type="match status" value="1"/>
</dbReference>
<dbReference type="FunFam" id="3.40.50.300:FF:001076">
    <property type="entry name" value="ATP-dependent DNA helicase MER3"/>
    <property type="match status" value="1"/>
</dbReference>
<evidence type="ECO:0000256" key="11">
    <source>
        <dbReference type="ARBA" id="ARBA00023254"/>
    </source>
</evidence>
<dbReference type="PROSITE" id="PS51194">
    <property type="entry name" value="HELICASE_CTER"/>
    <property type="match status" value="1"/>
</dbReference>
<dbReference type="CDD" id="cd18023">
    <property type="entry name" value="DEXHc_HFM1"/>
    <property type="match status" value="1"/>
</dbReference>
<dbReference type="InterPro" id="IPR004179">
    <property type="entry name" value="Sec63-dom"/>
</dbReference>
<protein>
    <recommendedName>
        <fullName evidence="16">Probable ATP-dependent DNA helicase HFM1</fullName>
        <ecNumber evidence="13">5.6.2.4</ecNumber>
    </recommendedName>
    <alternativeName>
        <fullName evidence="17">DNA 3'-5' helicase HFM1</fullName>
    </alternativeName>
</protein>
<evidence type="ECO:0000256" key="4">
    <source>
        <dbReference type="ARBA" id="ARBA00022741"/>
    </source>
</evidence>
<keyword evidence="11" id="KW-0469">Meiosis</keyword>
<dbReference type="SMART" id="SM00487">
    <property type="entry name" value="DEXDc"/>
    <property type="match status" value="1"/>
</dbReference>
<dbReference type="PANTHER" id="PTHR47835">
    <property type="entry name" value="HFM1, ATP DEPENDENT DNA HELICASE HOMOLOG"/>
    <property type="match status" value="1"/>
</dbReference>
<evidence type="ECO:0000256" key="16">
    <source>
        <dbReference type="ARBA" id="ARBA00071159"/>
    </source>
</evidence>
<keyword evidence="5" id="KW-0863">Zinc-finger</keyword>
<dbReference type="GeneID" id="113983420"/>
<dbReference type="PROSITE" id="PS51192">
    <property type="entry name" value="HELICASE_ATP_BIND_1"/>
    <property type="match status" value="1"/>
</dbReference>
<keyword evidence="21" id="KW-1185">Reference proteome</keyword>
<evidence type="ECO:0000256" key="12">
    <source>
        <dbReference type="ARBA" id="ARBA00034617"/>
    </source>
</evidence>
<evidence type="ECO:0000256" key="13">
    <source>
        <dbReference type="ARBA" id="ARBA00034808"/>
    </source>
</evidence>
<dbReference type="Pfam" id="PF00271">
    <property type="entry name" value="Helicase_C"/>
    <property type="match status" value="1"/>
</dbReference>
<dbReference type="InterPro" id="IPR027417">
    <property type="entry name" value="P-loop_NTPase"/>
</dbReference>
<feature type="compositionally biased region" description="Basic and acidic residues" evidence="18">
    <location>
        <begin position="1531"/>
        <end position="1541"/>
    </location>
</feature>
<dbReference type="Gene3D" id="1.10.10.10">
    <property type="entry name" value="Winged helix-like DNA-binding domain superfamily/Winged helix DNA-binding domain"/>
    <property type="match status" value="1"/>
</dbReference>
<dbReference type="Gene3D" id="3.40.50.300">
    <property type="entry name" value="P-loop containing nucleotide triphosphate hydrolases"/>
    <property type="match status" value="2"/>
</dbReference>
<keyword evidence="4" id="KW-0547">Nucleotide-binding</keyword>
<evidence type="ECO:0000313" key="22">
    <source>
        <dbReference type="RefSeq" id="XP_039238909.1"/>
    </source>
</evidence>
<keyword evidence="9" id="KW-0067">ATP-binding</keyword>
<evidence type="ECO:0000256" key="2">
    <source>
        <dbReference type="ARBA" id="ARBA00010140"/>
    </source>
</evidence>
<keyword evidence="7 22" id="KW-0347">Helicase</keyword>
<dbReference type="Proteomes" id="UP000504627">
    <property type="component" value="Unplaced"/>
</dbReference>
<comment type="catalytic activity">
    <reaction evidence="14">
        <text>ATP + H2O = ADP + phosphate + H(+)</text>
        <dbReference type="Rhea" id="RHEA:13065"/>
        <dbReference type="ChEBI" id="CHEBI:15377"/>
        <dbReference type="ChEBI" id="CHEBI:15378"/>
        <dbReference type="ChEBI" id="CHEBI:30616"/>
        <dbReference type="ChEBI" id="CHEBI:43474"/>
        <dbReference type="ChEBI" id="CHEBI:456216"/>
        <dbReference type="EC" id="5.6.2.4"/>
    </reaction>
</comment>
<dbReference type="SMART" id="SM00490">
    <property type="entry name" value="HELICc"/>
    <property type="match status" value="1"/>
</dbReference>
<dbReference type="SUPFAM" id="SSF52540">
    <property type="entry name" value="P-loop containing nucleoside triphosphate hydrolases"/>
    <property type="match status" value="1"/>
</dbReference>
<sequence length="1541" mass="173914">MFNSADMVFPLENLFYERPDMRQRYLENEEPKTWFIAPAPATAEIPSAEELQRELEKKSANTHMGGRKHQMFIQQCNSNTEKVEDKSSAPVPFGIASEKEVLQLSLGEREKISFQHESLKIVSSFLSSDEDKSKRGIEFSQQPGANFSQNKVLSNFPENSDDDDESVHSVLRKSLFKKSGYTYKNAEFKAGSVDVKEIDACLNTNENVKEVRKESLWKNNHHAPITKDSDFTLHRVNNEDTVSENGIKFQSFSNASEILDMTGTTERKLEILRAVTEIPTQFRSIFKEFPYFNYAQSKALDDLLYTDKNFVICAPTGSGKTVMFELAITRLLMEAPLPWLNIKVVYMAPIKALCSQRFEDWKEKFGPIGLTCKELTGDTLMDDLFEIHHADIIITTPEKWDSMTRRWRDNSIVQLVRLFLIDEVHVIKDESRGATLEVVVSRMKTIQSSLWHLLEKHDTIPPLRFVAVSATIPNTEDIAEWLSDSKMPAVCLKIDEDQRPVKLRKIVLGFPCSDNQTEFKFDLTLNYKIASIIQSYSEQKPALVFCATRKGVQQAASVFAKDAKFLLSIEQKQRLQRFANSLKDSKLRDLLMCGVAYHHAGMEISDRKVIEGAFTAGDLPVLFTTSTLAMGVNLPAHLVVIKSTMHYVGGVFQEYSETDILQMIGRAGRPQFDTTATAVIMTRVSTRQRYIQMLNGADIIESSLHRHLVEHLNAEIVLHTVTDVTVALEWIRSTFLYIRALKNPTHYGFSPGLDKIGIEAKLQELCLKNLNDLSSFDLIRMDEANNFKPTETGRLMAWYYIAFDTVKQFFTIKGTETLNELITMISNCTEFLDVKLRTNEKKILNTLNKDKDKITIRFPMEGKIKTREMKINCLIQAQLGCIPVQDFTLTQDTGRIFRNGLRVTRWLSDFLASSKNNFSALLNSLILAKCFRCRLWENSLHVSKQLEKIGVSLSNAMVNAGLTSFKKIEDINARELELILNRHPPFGNQIKESVLHLPKYELDIEQLPKYSDTLAEILVTVKLTNYEQLQTKRTATDFHYVTLVIGDADNQVIFNQKIMDSVLLKNGNWTKKIEVKRAFKSEDISINLISSDYVGFDIQQTYTAFYLAPKTEGRKVATNRKLKAESRLDVCCGSPQSLPAAKVDTGGRSKQEIAYKKYGNRECNHRCKNKDVCGHDCCKTGVPPKSQMNGDTQFSVYLADLRSRDSISSIPPEKRLKMQMLNQAQNVDLKQFGFTPKSSMPALPRSSNKQLSLSPSVDQADNVNSLGVSQKQKQPWNYGKTNALDLDFEMRDDIWDDIDDDKLVFASSFVSRELDECEPLCQYTRSKATNTISQDSYTVHDETNIQNSDVSVVNSTSKGNLSVQSRNITLFSVQEKNHSNASQELKNIQCSPVSKIISDSSKFTRKEDFFIFTKEQEKEADSSSRVQTGPARGEGQAGVPCSSCRCMECPGVLFSAPSPSACLPTPSQPITLHHVGKKRRKSAFSLMQNFCASELLPSAEHAAGSGAPGTPLHVTSPRPPLPGRSPQPCSAHEDKPFLVIA</sequence>
<evidence type="ECO:0000256" key="15">
    <source>
        <dbReference type="ARBA" id="ARBA00059912"/>
    </source>
</evidence>
<dbReference type="RefSeq" id="XP_039238909.1">
    <property type="nucleotide sequence ID" value="XM_039382975.1"/>
</dbReference>
<evidence type="ECO:0000313" key="21">
    <source>
        <dbReference type="Proteomes" id="UP000504627"/>
    </source>
</evidence>
<dbReference type="FunFam" id="1.10.3380.10:FF:000006">
    <property type="entry name" value="probable ATP-dependent DNA helicase HFM1 isoform X1"/>
    <property type="match status" value="1"/>
</dbReference>
<evidence type="ECO:0000256" key="9">
    <source>
        <dbReference type="ARBA" id="ARBA00022840"/>
    </source>
</evidence>
<dbReference type="GO" id="GO:0005524">
    <property type="term" value="F:ATP binding"/>
    <property type="evidence" value="ECO:0007669"/>
    <property type="project" value="UniProtKB-KW"/>
</dbReference>
<feature type="region of interest" description="Disordered" evidence="18">
    <location>
        <begin position="1417"/>
        <end position="1436"/>
    </location>
</feature>
<dbReference type="InterPro" id="IPR036388">
    <property type="entry name" value="WH-like_DNA-bd_sf"/>
</dbReference>
<accession>A0A7R5KR00</accession>
<dbReference type="Gene3D" id="1.10.3380.10">
    <property type="entry name" value="Sec63 N-terminal domain-like domain"/>
    <property type="match status" value="1"/>
</dbReference>
<dbReference type="InterPro" id="IPR001650">
    <property type="entry name" value="Helicase_C-like"/>
</dbReference>
<dbReference type="GO" id="GO:0008270">
    <property type="term" value="F:zinc ion binding"/>
    <property type="evidence" value="ECO:0007669"/>
    <property type="project" value="UniProtKB-KW"/>
</dbReference>
<dbReference type="EC" id="5.6.2.4" evidence="13"/>
<dbReference type="GO" id="GO:0007131">
    <property type="term" value="P:reciprocal meiotic recombination"/>
    <property type="evidence" value="ECO:0007669"/>
    <property type="project" value="UniProtKB-ARBA"/>
</dbReference>
<name>A0A7R5KR00_9PASS</name>
<dbReference type="GO" id="GO:0043138">
    <property type="term" value="F:3'-5' DNA helicase activity"/>
    <property type="evidence" value="ECO:0007669"/>
    <property type="project" value="UniProtKB-EC"/>
</dbReference>
<evidence type="ECO:0000256" key="14">
    <source>
        <dbReference type="ARBA" id="ARBA00048988"/>
    </source>
</evidence>
<comment type="cofactor">
    <cofactor evidence="1">
        <name>Zn(2+)</name>
        <dbReference type="ChEBI" id="CHEBI:29105"/>
    </cofactor>
</comment>
<evidence type="ECO:0000256" key="5">
    <source>
        <dbReference type="ARBA" id="ARBA00022771"/>
    </source>
</evidence>
<evidence type="ECO:0000256" key="7">
    <source>
        <dbReference type="ARBA" id="ARBA00022806"/>
    </source>
</evidence>
<feature type="region of interest" description="Disordered" evidence="18">
    <location>
        <begin position="1501"/>
        <end position="1541"/>
    </location>
</feature>
<dbReference type="InterPro" id="IPR036390">
    <property type="entry name" value="WH_DNA-bd_sf"/>
</dbReference>
<evidence type="ECO:0000256" key="1">
    <source>
        <dbReference type="ARBA" id="ARBA00001947"/>
    </source>
</evidence>
<feature type="domain" description="Helicase ATP-binding" evidence="19">
    <location>
        <begin position="301"/>
        <end position="490"/>
    </location>
</feature>
<evidence type="ECO:0000256" key="3">
    <source>
        <dbReference type="ARBA" id="ARBA00022723"/>
    </source>
</evidence>
<gene>
    <name evidence="22" type="primary">HFM1</name>
</gene>
<keyword evidence="10" id="KW-0413">Isomerase</keyword>
<dbReference type="GO" id="GO:0003676">
    <property type="term" value="F:nucleic acid binding"/>
    <property type="evidence" value="ECO:0007669"/>
    <property type="project" value="InterPro"/>
</dbReference>
<dbReference type="InterPro" id="IPR057842">
    <property type="entry name" value="WH_MER3"/>
</dbReference>
<evidence type="ECO:0000256" key="6">
    <source>
        <dbReference type="ARBA" id="ARBA00022801"/>
    </source>
</evidence>
<keyword evidence="3" id="KW-0479">Metal-binding</keyword>
<dbReference type="SMART" id="SM00973">
    <property type="entry name" value="Sec63"/>
    <property type="match status" value="1"/>
</dbReference>
<dbReference type="SUPFAM" id="SSF46785">
    <property type="entry name" value="Winged helix' DNA-binding domain"/>
    <property type="match status" value="1"/>
</dbReference>
<dbReference type="InterPro" id="IPR014001">
    <property type="entry name" value="Helicase_ATP-bd"/>
</dbReference>
<feature type="domain" description="Helicase C-terminal" evidence="20">
    <location>
        <begin position="531"/>
        <end position="716"/>
    </location>
</feature>
<dbReference type="InterPro" id="IPR052247">
    <property type="entry name" value="Meiotic_Crossover_Helicase"/>
</dbReference>
<organism evidence="21 22">
    <name type="scientific">Pipra filicauda</name>
    <name type="common">Wire-tailed manakin</name>
    <dbReference type="NCBI Taxonomy" id="649802"/>
    <lineage>
        <taxon>Eukaryota</taxon>
        <taxon>Metazoa</taxon>
        <taxon>Chordata</taxon>
        <taxon>Craniata</taxon>
        <taxon>Vertebrata</taxon>
        <taxon>Euteleostomi</taxon>
        <taxon>Archelosauria</taxon>
        <taxon>Archosauria</taxon>
        <taxon>Dinosauria</taxon>
        <taxon>Saurischia</taxon>
        <taxon>Theropoda</taxon>
        <taxon>Coelurosauria</taxon>
        <taxon>Aves</taxon>
        <taxon>Neognathae</taxon>
        <taxon>Neoaves</taxon>
        <taxon>Telluraves</taxon>
        <taxon>Australaves</taxon>
        <taxon>Passeriformes</taxon>
        <taxon>Pipridae</taxon>
        <taxon>Pipra</taxon>
    </lineage>
</organism>
<reference evidence="22" key="1">
    <citation type="submission" date="2025-08" db="UniProtKB">
        <authorList>
            <consortium name="RefSeq"/>
        </authorList>
    </citation>
    <scope>IDENTIFICATION</scope>
    <source>
        <tissue evidence="22">Muscle</tissue>
    </source>
</reference>
<feature type="compositionally biased region" description="Polar residues" evidence="18">
    <location>
        <begin position="1245"/>
        <end position="1258"/>
    </location>
</feature>
<proteinExistence type="inferred from homology"/>
<dbReference type="FunFam" id="1.10.10.10:FF:000012">
    <property type="entry name" value="U5 small nuclear ribonucleoprotein helicase"/>
    <property type="match status" value="1"/>
</dbReference>
<dbReference type="CDD" id="cd18795">
    <property type="entry name" value="SF2_C_Ski2"/>
    <property type="match status" value="1"/>
</dbReference>
<keyword evidence="6" id="KW-0378">Hydrolase</keyword>
<comment type="function">
    <text evidence="15">Required for crossover formation and complete synapsis of homologous chromosomes during meiosis.</text>
</comment>
<evidence type="ECO:0000256" key="18">
    <source>
        <dbReference type="SAM" id="MobiDB-lite"/>
    </source>
</evidence>
<evidence type="ECO:0000259" key="20">
    <source>
        <dbReference type="PROSITE" id="PS51194"/>
    </source>
</evidence>
<dbReference type="InterPro" id="IPR011545">
    <property type="entry name" value="DEAD/DEAH_box_helicase_dom"/>
</dbReference>
<feature type="region of interest" description="Disordered" evidence="18">
    <location>
        <begin position="1236"/>
        <end position="1258"/>
    </location>
</feature>
<dbReference type="FunFam" id="3.40.50.300:FF:000950">
    <property type="entry name" value="probable ATP-dependent DNA helicase HFM1"/>
    <property type="match status" value="1"/>
</dbReference>
<dbReference type="PANTHER" id="PTHR47835:SF3">
    <property type="entry name" value="HELICASE FOR MEIOSIS 1"/>
    <property type="match status" value="1"/>
</dbReference>
<evidence type="ECO:0000256" key="8">
    <source>
        <dbReference type="ARBA" id="ARBA00022833"/>
    </source>
</evidence>
<dbReference type="Pfam" id="PF00270">
    <property type="entry name" value="DEAD"/>
    <property type="match status" value="1"/>
</dbReference>
<dbReference type="GO" id="GO:0016787">
    <property type="term" value="F:hydrolase activity"/>
    <property type="evidence" value="ECO:0007669"/>
    <property type="project" value="UniProtKB-KW"/>
</dbReference>